<evidence type="ECO:0000256" key="1">
    <source>
        <dbReference type="SAM" id="Coils"/>
    </source>
</evidence>
<dbReference type="RefSeq" id="WP_066493467.1">
    <property type="nucleotide sequence ID" value="NZ_JANIKL010000010.1"/>
</dbReference>
<dbReference type="GeneID" id="79851658"/>
<proteinExistence type="predicted"/>
<comment type="caution">
    <text evidence="2">The sequence shown here is derived from an EMBL/GenBank/DDBJ whole genome shotgun (WGS) entry which is preliminary data.</text>
</comment>
<feature type="coiled-coil region" evidence="1">
    <location>
        <begin position="5"/>
        <end position="57"/>
    </location>
</feature>
<name>A0A540R8L2_9CORY</name>
<keyword evidence="3" id="KW-1185">Reference proteome</keyword>
<accession>A0A540R8L2</accession>
<dbReference type="AlphaFoldDB" id="A0A540R8L2"/>
<organism evidence="2 3">
    <name type="scientific">Corynebacterium phoceense</name>
    <dbReference type="NCBI Taxonomy" id="1686286"/>
    <lineage>
        <taxon>Bacteria</taxon>
        <taxon>Bacillati</taxon>
        <taxon>Actinomycetota</taxon>
        <taxon>Actinomycetes</taxon>
        <taxon>Mycobacteriales</taxon>
        <taxon>Corynebacteriaceae</taxon>
        <taxon>Corynebacterium</taxon>
    </lineage>
</organism>
<sequence length="209" mass="23558">MASIMKTLRKRRNEAKAEIKAAKTRALAEVKDARKARERQQKLLAKQEKHLIKAEEKGLKRKRKHEQKRAKQELQKIKEGRFNAKTVNRYAGALRAAAPLLLPLIYRGIMSGREALEQRKAKRAGVSVDQLASLSGHGAPLKARIAGVRNSLPGSGLPAGFQRDVRERLDELDKAVDNAEYMTDQQRRRAHESISADIDGVTQEIQERL</sequence>
<dbReference type="EMBL" id="VHIR01000004">
    <property type="protein sequence ID" value="TQE44052.1"/>
    <property type="molecule type" value="Genomic_DNA"/>
</dbReference>
<protein>
    <submittedName>
        <fullName evidence="2">Uncharacterized protein</fullName>
    </submittedName>
</protein>
<reference evidence="2 3" key="1">
    <citation type="submission" date="2019-06" db="EMBL/GenBank/DDBJ databases">
        <title>Draft genome of C. phoceense Strain 272.</title>
        <authorList>
            <person name="Pacheco L.G.C."/>
            <person name="Barberis C.M."/>
            <person name="Almuzara M.N."/>
            <person name="Traglia G.M."/>
            <person name="Santos C.S."/>
            <person name="Rocha D.J.P.G."/>
            <person name="Aguiar E.R.G.R."/>
            <person name="Vay C.A."/>
        </authorList>
    </citation>
    <scope>NUCLEOTIDE SEQUENCE [LARGE SCALE GENOMIC DNA]</scope>
    <source>
        <strain evidence="2 3">272</strain>
    </source>
</reference>
<evidence type="ECO:0000313" key="2">
    <source>
        <dbReference type="EMBL" id="TQE44052.1"/>
    </source>
</evidence>
<dbReference type="STRING" id="1686286.GCA_900092335_00302"/>
<evidence type="ECO:0000313" key="3">
    <source>
        <dbReference type="Proteomes" id="UP000318080"/>
    </source>
</evidence>
<keyword evidence="1" id="KW-0175">Coiled coil</keyword>
<gene>
    <name evidence="2" type="ORF">EJK80_04365</name>
</gene>
<dbReference type="Pfam" id="PF20079">
    <property type="entry name" value="DUF6474"/>
    <property type="match status" value="1"/>
</dbReference>
<dbReference type="InterPro" id="IPR045522">
    <property type="entry name" value="DUF6474"/>
</dbReference>
<dbReference type="Proteomes" id="UP000318080">
    <property type="component" value="Unassembled WGS sequence"/>
</dbReference>